<dbReference type="PANTHER" id="PTHR47627:SF1">
    <property type="entry name" value="RUBREDOXIN-1-RELATED"/>
    <property type="match status" value="1"/>
</dbReference>
<dbReference type="Gene3D" id="2.20.28.10">
    <property type="match status" value="1"/>
</dbReference>
<gene>
    <name evidence="6" type="ORF">ASZ90_015138</name>
</gene>
<keyword evidence="4" id="KW-0408">Iron</keyword>
<sequence>MQKMICVICGHVYDPETGDSGVARGVAFETVPGDWCCPVCGAEKSRFSPQR</sequence>
<dbReference type="SUPFAM" id="SSF57802">
    <property type="entry name" value="Rubredoxin-like"/>
    <property type="match status" value="1"/>
</dbReference>
<dbReference type="GO" id="GO:0043448">
    <property type="term" value="P:alkane catabolic process"/>
    <property type="evidence" value="ECO:0007669"/>
    <property type="project" value="TreeGrafter"/>
</dbReference>
<dbReference type="PANTHER" id="PTHR47627">
    <property type="entry name" value="RUBREDOXIN"/>
    <property type="match status" value="1"/>
</dbReference>
<evidence type="ECO:0000256" key="4">
    <source>
        <dbReference type="ARBA" id="ARBA00023004"/>
    </source>
</evidence>
<keyword evidence="3" id="KW-0249">Electron transport</keyword>
<accession>A0A0W8F498</accession>
<dbReference type="Pfam" id="PF00301">
    <property type="entry name" value="Rubredoxin"/>
    <property type="match status" value="1"/>
</dbReference>
<dbReference type="InterPro" id="IPR024934">
    <property type="entry name" value="Rubredoxin-like_dom"/>
</dbReference>
<dbReference type="InterPro" id="IPR050526">
    <property type="entry name" value="Rubredoxin_ET"/>
</dbReference>
<reference evidence="6" key="1">
    <citation type="journal article" date="2015" name="Proc. Natl. Acad. Sci. U.S.A.">
        <title>Networks of energetic and metabolic interactions define dynamics in microbial communities.</title>
        <authorList>
            <person name="Embree M."/>
            <person name="Liu J.K."/>
            <person name="Al-Bassam M.M."/>
            <person name="Zengler K."/>
        </authorList>
    </citation>
    <scope>NUCLEOTIDE SEQUENCE</scope>
</reference>
<evidence type="ECO:0000313" key="6">
    <source>
        <dbReference type="EMBL" id="KUG15219.1"/>
    </source>
</evidence>
<dbReference type="PRINTS" id="PR00163">
    <property type="entry name" value="RUBREDOXIN"/>
</dbReference>
<dbReference type="GO" id="GO:0009055">
    <property type="term" value="F:electron transfer activity"/>
    <property type="evidence" value="ECO:0007669"/>
    <property type="project" value="TreeGrafter"/>
</dbReference>
<name>A0A0W8F498_9ZZZZ</name>
<evidence type="ECO:0000256" key="3">
    <source>
        <dbReference type="ARBA" id="ARBA00022982"/>
    </source>
</evidence>
<feature type="domain" description="Rubredoxin-like" evidence="5">
    <location>
        <begin position="1"/>
        <end position="50"/>
    </location>
</feature>
<protein>
    <submittedName>
        <fullName evidence="6">Rubredoxin</fullName>
    </submittedName>
</protein>
<dbReference type="GO" id="GO:0005506">
    <property type="term" value="F:iron ion binding"/>
    <property type="evidence" value="ECO:0007669"/>
    <property type="project" value="InterPro"/>
</dbReference>
<comment type="caution">
    <text evidence="6">The sequence shown here is derived from an EMBL/GenBank/DDBJ whole genome shotgun (WGS) entry which is preliminary data.</text>
</comment>
<dbReference type="EMBL" id="LNQE01001575">
    <property type="protein sequence ID" value="KUG15219.1"/>
    <property type="molecule type" value="Genomic_DNA"/>
</dbReference>
<proteinExistence type="predicted"/>
<keyword evidence="2" id="KW-0479">Metal-binding</keyword>
<keyword evidence="1" id="KW-0813">Transport</keyword>
<dbReference type="CDD" id="cd00730">
    <property type="entry name" value="rubredoxin"/>
    <property type="match status" value="1"/>
</dbReference>
<evidence type="ECO:0000256" key="2">
    <source>
        <dbReference type="ARBA" id="ARBA00022723"/>
    </source>
</evidence>
<dbReference type="InterPro" id="IPR024935">
    <property type="entry name" value="Rubredoxin_dom"/>
</dbReference>
<organism evidence="6">
    <name type="scientific">hydrocarbon metagenome</name>
    <dbReference type="NCBI Taxonomy" id="938273"/>
    <lineage>
        <taxon>unclassified sequences</taxon>
        <taxon>metagenomes</taxon>
        <taxon>ecological metagenomes</taxon>
    </lineage>
</organism>
<dbReference type="AlphaFoldDB" id="A0A0W8F498"/>
<evidence type="ECO:0000256" key="1">
    <source>
        <dbReference type="ARBA" id="ARBA00022448"/>
    </source>
</evidence>
<dbReference type="PROSITE" id="PS50903">
    <property type="entry name" value="RUBREDOXIN_LIKE"/>
    <property type="match status" value="1"/>
</dbReference>
<evidence type="ECO:0000259" key="5">
    <source>
        <dbReference type="PROSITE" id="PS50903"/>
    </source>
</evidence>